<comment type="similarity">
    <text evidence="1">Belongs to the SIP oxidoreductase family.</text>
</comment>
<name>A0A1X7CIM1_TRICW</name>
<dbReference type="Gene3D" id="2.40.30.10">
    <property type="entry name" value="Translation factors"/>
    <property type="match status" value="1"/>
</dbReference>
<dbReference type="CDD" id="cd06193">
    <property type="entry name" value="siderophore_interacting"/>
    <property type="match status" value="1"/>
</dbReference>
<dbReference type="PROSITE" id="PS51384">
    <property type="entry name" value="FAD_FR"/>
    <property type="match status" value="1"/>
</dbReference>
<dbReference type="InterPro" id="IPR013113">
    <property type="entry name" value="SIP_FAD-bd"/>
</dbReference>
<evidence type="ECO:0000259" key="2">
    <source>
        <dbReference type="PROSITE" id="PS51384"/>
    </source>
</evidence>
<dbReference type="PANTHER" id="PTHR30157:SF0">
    <property type="entry name" value="NADPH-DEPENDENT FERRIC-CHELATE REDUCTASE"/>
    <property type="match status" value="1"/>
</dbReference>
<dbReference type="InterPro" id="IPR007037">
    <property type="entry name" value="SIP_rossman_dom"/>
</dbReference>
<sequence>MQTSEKTTVSRQQPGRLAKALLRMFMKHAYVVATEPLSERFRLLTLESAAFEGVAWVPGQKVQIAMGSAFVARTFTPIDWDAAAGRTRLLGYVHGGGPGSEWVSSVAAGDECDVFGPRASLAFPGNAEPIVVFGDETSFGLACSLLRAQPTRAPHCLFEVDDIEAARRVATRLGLRDAKLVRRTDDEAHLAELETALPSLAGAHAHFVLTGKAQSIQRLRRTLKGLGVASSHLSAKAYWAPGKTGLD</sequence>
<dbReference type="Proteomes" id="UP000192911">
    <property type="component" value="Unassembled WGS sequence"/>
</dbReference>
<protein>
    <submittedName>
        <fullName evidence="3">Siderophore-interacting FAD-binding domain-containing protein</fullName>
    </submittedName>
</protein>
<dbReference type="InterPro" id="IPR039374">
    <property type="entry name" value="SIP_fam"/>
</dbReference>
<proteinExistence type="inferred from homology"/>
<feature type="domain" description="FAD-binding FR-type" evidence="2">
    <location>
        <begin position="24"/>
        <end position="124"/>
    </location>
</feature>
<dbReference type="Gene3D" id="3.40.50.80">
    <property type="entry name" value="Nucleotide-binding domain of ferredoxin-NADP reductase (FNR) module"/>
    <property type="match status" value="1"/>
</dbReference>
<dbReference type="GeneID" id="95549081"/>
<dbReference type="Pfam" id="PF04954">
    <property type="entry name" value="SIP"/>
    <property type="match status" value="1"/>
</dbReference>
<dbReference type="Pfam" id="PF08021">
    <property type="entry name" value="FAD_binding_9"/>
    <property type="match status" value="1"/>
</dbReference>
<dbReference type="EMBL" id="FXAH01000001">
    <property type="protein sequence ID" value="SME97300.1"/>
    <property type="molecule type" value="Genomic_DNA"/>
</dbReference>
<dbReference type="InterPro" id="IPR039261">
    <property type="entry name" value="FNR_nucleotide-bd"/>
</dbReference>
<organism evidence="3 4">
    <name type="scientific">Trinickia caryophylli</name>
    <name type="common">Paraburkholderia caryophylli</name>
    <dbReference type="NCBI Taxonomy" id="28094"/>
    <lineage>
        <taxon>Bacteria</taxon>
        <taxon>Pseudomonadati</taxon>
        <taxon>Pseudomonadota</taxon>
        <taxon>Betaproteobacteria</taxon>
        <taxon>Burkholderiales</taxon>
        <taxon>Burkholderiaceae</taxon>
        <taxon>Trinickia</taxon>
    </lineage>
</organism>
<dbReference type="SUPFAM" id="SSF63380">
    <property type="entry name" value="Riboflavin synthase domain-like"/>
    <property type="match status" value="1"/>
</dbReference>
<evidence type="ECO:0000313" key="3">
    <source>
        <dbReference type="EMBL" id="SME97300.1"/>
    </source>
</evidence>
<dbReference type="PANTHER" id="PTHR30157">
    <property type="entry name" value="FERRIC REDUCTASE, NADPH-DEPENDENT"/>
    <property type="match status" value="1"/>
</dbReference>
<dbReference type="STRING" id="28094.SAMN06295900_101440"/>
<gene>
    <name evidence="3" type="ORF">SAMN06295900_101440</name>
</gene>
<dbReference type="GO" id="GO:0016491">
    <property type="term" value="F:oxidoreductase activity"/>
    <property type="evidence" value="ECO:0007669"/>
    <property type="project" value="InterPro"/>
</dbReference>
<dbReference type="InterPro" id="IPR017927">
    <property type="entry name" value="FAD-bd_FR_type"/>
</dbReference>
<dbReference type="OrthoDB" id="9814826at2"/>
<dbReference type="AlphaFoldDB" id="A0A1X7CIM1"/>
<evidence type="ECO:0000313" key="4">
    <source>
        <dbReference type="Proteomes" id="UP000192911"/>
    </source>
</evidence>
<accession>A0A1X7CIM1</accession>
<reference evidence="4" key="1">
    <citation type="submission" date="2017-04" db="EMBL/GenBank/DDBJ databases">
        <authorList>
            <person name="Varghese N."/>
            <person name="Submissions S."/>
        </authorList>
    </citation>
    <scope>NUCLEOTIDE SEQUENCE [LARGE SCALE GENOMIC DNA]</scope>
    <source>
        <strain evidence="4">Ballard 720</strain>
    </source>
</reference>
<dbReference type="RefSeq" id="WP_085223826.1">
    <property type="nucleotide sequence ID" value="NZ_BSQD01000001.1"/>
</dbReference>
<evidence type="ECO:0000256" key="1">
    <source>
        <dbReference type="ARBA" id="ARBA00035644"/>
    </source>
</evidence>
<keyword evidence="4" id="KW-1185">Reference proteome</keyword>
<dbReference type="InterPro" id="IPR017938">
    <property type="entry name" value="Riboflavin_synthase-like_b-brl"/>
</dbReference>